<proteinExistence type="predicted"/>
<evidence type="ECO:0000313" key="3">
    <source>
        <dbReference type="Proteomes" id="UP000010523"/>
    </source>
</evidence>
<feature type="region of interest" description="Disordered" evidence="1">
    <location>
        <begin position="303"/>
        <end position="326"/>
    </location>
</feature>
<dbReference type="STRING" id="997296.PB1_15889"/>
<comment type="caution">
    <text evidence="2">The sequence shown here is derived from an EMBL/GenBank/DDBJ whole genome shotgun (WGS) entry which is preliminary data.</text>
</comment>
<protein>
    <submittedName>
        <fullName evidence="2">Uncharacterized protein</fullName>
    </submittedName>
</protein>
<dbReference type="Proteomes" id="UP000010523">
    <property type="component" value="Unassembled WGS sequence"/>
</dbReference>
<dbReference type="AlphaFoldDB" id="I3DXT3"/>
<dbReference type="EMBL" id="AFEU01000003">
    <property type="protein sequence ID" value="EIJ79054.1"/>
    <property type="molecule type" value="Genomic_DNA"/>
</dbReference>
<evidence type="ECO:0000313" key="2">
    <source>
        <dbReference type="EMBL" id="EIJ79054.1"/>
    </source>
</evidence>
<feature type="compositionally biased region" description="Basic and acidic residues" evidence="1">
    <location>
        <begin position="313"/>
        <end position="326"/>
    </location>
</feature>
<accession>I3DXT3</accession>
<reference evidence="2 3" key="1">
    <citation type="journal article" date="2012" name="Appl. Environ. Microbiol.">
        <title>Genome Sequence of Thermotolerant Bacillus methanolicus: Features and Regulation Related to Methylotrophy and Production of L-Lysine and L-Glutamate from Methanol.</title>
        <authorList>
            <person name="Heggeset T.M."/>
            <person name="Krog A."/>
            <person name="Balzer S."/>
            <person name="Wentzel A."/>
            <person name="Ellingsen T.E."/>
            <person name="Brautaset T."/>
        </authorList>
    </citation>
    <scope>NUCLEOTIDE SEQUENCE [LARGE SCALE GENOMIC DNA]</scope>
    <source>
        <strain evidence="2 3">PB1</strain>
    </source>
</reference>
<dbReference type="OrthoDB" id="2349072at2"/>
<keyword evidence="3" id="KW-1185">Reference proteome</keyword>
<organism evidence="2 3">
    <name type="scientific">Bacillus methanolicus PB1</name>
    <dbReference type="NCBI Taxonomy" id="997296"/>
    <lineage>
        <taxon>Bacteria</taxon>
        <taxon>Bacillati</taxon>
        <taxon>Bacillota</taxon>
        <taxon>Bacilli</taxon>
        <taxon>Bacillales</taxon>
        <taxon>Bacillaceae</taxon>
        <taxon>Bacillus</taxon>
    </lineage>
</organism>
<dbReference type="eggNOG" id="COG4726">
    <property type="taxonomic scope" value="Bacteria"/>
</dbReference>
<dbReference type="RefSeq" id="WP_004438360.1">
    <property type="nucleotide sequence ID" value="NZ_AFEU01000003.1"/>
</dbReference>
<sequence>MLKNERGNSLITVLLVSLVFTTLGLAIIASSIGGAKRVETRESDIHITYDAVKIIEKLTADLATSMGSISLDWEDDSFKPNISDYETQLRNLFNEKVQQYSGEEMVECLTIVDISNSTPTKYVDSSNSCLEQVDHNSIHYEIDTNNDITRAFEIVLVTKNPLEYEGKITRILRKRFILSPLSSFLKYAAGSYSEEKNKGLFLNGSANIYGNIYANQMAINENAKYQERDGDWSEQSTPMSSINGDIFSNTSNLFPLMKEENFYKGEVPDLKHDSQFVNIDFDKTMNVQTNKILEDSELSTERIGDGTGFSEQLKNEIKSKSQEESSSKDIKVDGDLVINSKKNPIFIDKKVWVNGDLYLLSYNDINLLENVYVSGKLHIINHDGKIEFQKNILCADSINIESNADNKNDRASKGLKVNGDIVTGNKLSVKAFNTAIEFNKNIIVNGSLTISGDESDNDHEDDEVIFDSVVYVGGKAFLSNVNILGAEENKKHLVLMTKKDLVITRMNEFNNFQDTAEGEKPYLPSADDKIKPLKAFFYTEEKAELYGVGSLFYINGGIFAKEQLEINAVRGKVTDINDLPSKSSQEDQLSRFIVEYNKNVLLEKIEALPIVEHLQFFSDELIIE</sequence>
<name>I3DXT3_BACMT</name>
<dbReference type="PATRIC" id="fig|997296.3.peg.3348"/>
<gene>
    <name evidence="2" type="ORF">PB1_15889</name>
</gene>
<evidence type="ECO:0000256" key="1">
    <source>
        <dbReference type="SAM" id="MobiDB-lite"/>
    </source>
</evidence>